<comment type="catalytic activity">
    <reaction evidence="6 7">
        <text>hydroxymethylbilane = uroporphyrinogen III + H2O</text>
        <dbReference type="Rhea" id="RHEA:18965"/>
        <dbReference type="ChEBI" id="CHEBI:15377"/>
        <dbReference type="ChEBI" id="CHEBI:57308"/>
        <dbReference type="ChEBI" id="CHEBI:57845"/>
        <dbReference type="EC" id="4.2.1.75"/>
    </reaction>
</comment>
<dbReference type="EC" id="4.2.1.75" evidence="3 7"/>
<dbReference type="EMBL" id="JAINDJ010000004">
    <property type="protein sequence ID" value="KAG9450967.1"/>
    <property type="molecule type" value="Genomic_DNA"/>
</dbReference>
<evidence type="ECO:0000256" key="6">
    <source>
        <dbReference type="ARBA" id="ARBA00048617"/>
    </source>
</evidence>
<organism evidence="9 10">
    <name type="scientific">Aristolochia fimbriata</name>
    <name type="common">White veined hardy Dutchman's pipe vine</name>
    <dbReference type="NCBI Taxonomy" id="158543"/>
    <lineage>
        <taxon>Eukaryota</taxon>
        <taxon>Viridiplantae</taxon>
        <taxon>Streptophyta</taxon>
        <taxon>Embryophyta</taxon>
        <taxon>Tracheophyta</taxon>
        <taxon>Spermatophyta</taxon>
        <taxon>Magnoliopsida</taxon>
        <taxon>Magnoliidae</taxon>
        <taxon>Piperales</taxon>
        <taxon>Aristolochiaceae</taxon>
        <taxon>Aristolochia</taxon>
    </lineage>
</organism>
<feature type="domain" description="Tetrapyrrole biosynthesis uroporphyrinogen III synthase" evidence="8">
    <location>
        <begin position="64"/>
        <end position="286"/>
    </location>
</feature>
<name>A0AAV7EQ52_ARIFI</name>
<evidence type="ECO:0000256" key="1">
    <source>
        <dbReference type="ARBA" id="ARBA00004772"/>
    </source>
</evidence>
<comment type="similarity">
    <text evidence="2 7">Belongs to the uroporphyrinogen-III synthase family.</text>
</comment>
<protein>
    <recommendedName>
        <fullName evidence="3 7">Uroporphyrinogen-III synthase</fullName>
        <ecNumber evidence="3 7">4.2.1.75</ecNumber>
    </recommendedName>
</protein>
<comment type="caution">
    <text evidence="9">The sequence shown here is derived from an EMBL/GenBank/DDBJ whole genome shotgun (WGS) entry which is preliminary data.</text>
</comment>
<evidence type="ECO:0000313" key="9">
    <source>
        <dbReference type="EMBL" id="KAG9450967.1"/>
    </source>
</evidence>
<dbReference type="FunFam" id="3.40.50.10090:FF:000009">
    <property type="entry name" value="Uroporphyrinogen-III synthase, chloroplastic"/>
    <property type="match status" value="1"/>
</dbReference>
<evidence type="ECO:0000256" key="7">
    <source>
        <dbReference type="RuleBase" id="RU366031"/>
    </source>
</evidence>
<dbReference type="PANTHER" id="PTHR38042:SF1">
    <property type="entry name" value="UROPORPHYRINOGEN-III SYNTHASE, CHLOROPLASTIC"/>
    <property type="match status" value="1"/>
</dbReference>
<dbReference type="SUPFAM" id="SSF69618">
    <property type="entry name" value="HemD-like"/>
    <property type="match status" value="1"/>
</dbReference>
<evidence type="ECO:0000256" key="2">
    <source>
        <dbReference type="ARBA" id="ARBA00008133"/>
    </source>
</evidence>
<dbReference type="GO" id="GO:0009507">
    <property type="term" value="C:chloroplast"/>
    <property type="evidence" value="ECO:0007669"/>
    <property type="project" value="TreeGrafter"/>
</dbReference>
<keyword evidence="5 7" id="KW-0627">Porphyrin biosynthesis</keyword>
<comment type="pathway">
    <text evidence="1 7">Porphyrin-containing compound metabolism; protoporphyrin-IX biosynthesis; coproporphyrinogen-III from 5-aminolevulinate: step 3/4.</text>
</comment>
<evidence type="ECO:0000259" key="8">
    <source>
        <dbReference type="Pfam" id="PF02602"/>
    </source>
</evidence>
<dbReference type="InterPro" id="IPR039793">
    <property type="entry name" value="UROS/Hem4"/>
</dbReference>
<evidence type="ECO:0000256" key="4">
    <source>
        <dbReference type="ARBA" id="ARBA00023239"/>
    </source>
</evidence>
<dbReference type="Gene3D" id="3.40.50.10090">
    <property type="match status" value="2"/>
</dbReference>
<dbReference type="CDD" id="cd06578">
    <property type="entry name" value="HemD"/>
    <property type="match status" value="1"/>
</dbReference>
<evidence type="ECO:0000313" key="10">
    <source>
        <dbReference type="Proteomes" id="UP000825729"/>
    </source>
</evidence>
<comment type="function">
    <text evidence="7">Catalyzes cyclization of the linear tetrapyrrole, hydroxymethylbilane, to the macrocyclic uroporphyrinogen III.</text>
</comment>
<sequence length="307" mass="32814">MDAEMATRFAMAYSLSSSSSSSASSASFRRFTPGSYMRKVRASVSASPRPKVVVTREQGKNGKLISALAVHGVPCLEVPLVEHTKGPDMERLSTVLSDNSFDWVVITSPEAGSVFLEAWKAAGTPKVRLGVVGAGTASVFERILQSHQRSLQIAFSPSKATGKVLASELPKHENRKYTVLYPASVKAGNEIEEGLSVRGFEVTRLNTYSTVPVNNIEQAILTQALSAPVVAVASPSAVRAWVNLISESGKWNHSVACIGETTALAAKRLGLGNVYYPASPGLEGWLESILEALRVHEEQVKVSAGVF</sequence>
<keyword evidence="10" id="KW-1185">Reference proteome</keyword>
<dbReference type="GO" id="GO:0006782">
    <property type="term" value="P:protoporphyrinogen IX biosynthetic process"/>
    <property type="evidence" value="ECO:0007669"/>
    <property type="project" value="UniProtKB-UniRule"/>
</dbReference>
<dbReference type="GO" id="GO:0004852">
    <property type="term" value="F:uroporphyrinogen-III synthase activity"/>
    <property type="evidence" value="ECO:0007669"/>
    <property type="project" value="UniProtKB-UniRule"/>
</dbReference>
<dbReference type="GO" id="GO:0006780">
    <property type="term" value="P:uroporphyrinogen III biosynthetic process"/>
    <property type="evidence" value="ECO:0007669"/>
    <property type="project" value="UniProtKB-UniRule"/>
</dbReference>
<dbReference type="Pfam" id="PF02602">
    <property type="entry name" value="HEM4"/>
    <property type="match status" value="1"/>
</dbReference>
<dbReference type="InterPro" id="IPR003754">
    <property type="entry name" value="4pyrrol_synth_uPrphyn_synth"/>
</dbReference>
<evidence type="ECO:0000256" key="3">
    <source>
        <dbReference type="ARBA" id="ARBA00013109"/>
    </source>
</evidence>
<accession>A0AAV7EQ52</accession>
<dbReference type="Proteomes" id="UP000825729">
    <property type="component" value="Unassembled WGS sequence"/>
</dbReference>
<evidence type="ECO:0000256" key="5">
    <source>
        <dbReference type="ARBA" id="ARBA00023244"/>
    </source>
</evidence>
<dbReference type="PANTHER" id="PTHR38042">
    <property type="entry name" value="UROPORPHYRINOGEN-III SYNTHASE, CHLOROPLASTIC"/>
    <property type="match status" value="1"/>
</dbReference>
<proteinExistence type="inferred from homology"/>
<dbReference type="InterPro" id="IPR036108">
    <property type="entry name" value="4pyrrol_syn_uPrphyn_synt_sf"/>
</dbReference>
<reference evidence="9 10" key="1">
    <citation type="submission" date="2021-07" db="EMBL/GenBank/DDBJ databases">
        <title>The Aristolochia fimbriata genome: insights into angiosperm evolution, floral development and chemical biosynthesis.</title>
        <authorList>
            <person name="Jiao Y."/>
        </authorList>
    </citation>
    <scope>NUCLEOTIDE SEQUENCE [LARGE SCALE GENOMIC DNA]</scope>
    <source>
        <strain evidence="9">IBCAS-2021</strain>
        <tissue evidence="9">Leaf</tissue>
    </source>
</reference>
<dbReference type="AlphaFoldDB" id="A0AAV7EQ52"/>
<keyword evidence="4 7" id="KW-0456">Lyase</keyword>
<gene>
    <name evidence="9" type="ORF">H6P81_010932</name>
</gene>